<gene>
    <name evidence="2" type="ORF">IV494_00080</name>
</gene>
<comment type="caution">
    <text evidence="2">The sequence shown here is derived from an EMBL/GenBank/DDBJ whole genome shotgun (WGS) entry which is preliminary data.</text>
</comment>
<dbReference type="RefSeq" id="WP_196078140.1">
    <property type="nucleotide sequence ID" value="NZ_JADPVI010000001.1"/>
</dbReference>
<evidence type="ECO:0000259" key="1">
    <source>
        <dbReference type="Pfam" id="PF24880"/>
    </source>
</evidence>
<dbReference type="Proteomes" id="UP000660070">
    <property type="component" value="Unassembled WGS sequence"/>
</dbReference>
<reference evidence="2 3" key="1">
    <citation type="submission" date="2020-11" db="EMBL/GenBank/DDBJ databases">
        <title>Kaistella gelatinilytica sp. nov., a flavobacterium isolated from Antarctic Soil.</title>
        <authorList>
            <person name="Li J."/>
        </authorList>
    </citation>
    <scope>NUCLEOTIDE SEQUENCE [LARGE SCALE GENOMIC DNA]</scope>
    <source>
        <strain evidence="2 3">G5-32</strain>
    </source>
</reference>
<evidence type="ECO:0000313" key="3">
    <source>
        <dbReference type="Proteomes" id="UP000660070"/>
    </source>
</evidence>
<dbReference type="EMBL" id="JADPVI010000001">
    <property type="protein sequence ID" value="MBF8455565.1"/>
    <property type="molecule type" value="Genomic_DNA"/>
</dbReference>
<feature type="domain" description="DUF7738" evidence="1">
    <location>
        <begin position="13"/>
        <end position="168"/>
    </location>
</feature>
<organism evidence="2 3">
    <name type="scientific">Kaistella gelatinilytica</name>
    <dbReference type="NCBI Taxonomy" id="2787636"/>
    <lineage>
        <taxon>Bacteria</taxon>
        <taxon>Pseudomonadati</taxon>
        <taxon>Bacteroidota</taxon>
        <taxon>Flavobacteriia</taxon>
        <taxon>Flavobacteriales</taxon>
        <taxon>Weeksellaceae</taxon>
        <taxon>Chryseobacterium group</taxon>
        <taxon>Kaistella</taxon>
    </lineage>
</organism>
<proteinExistence type="predicted"/>
<dbReference type="Pfam" id="PF24880">
    <property type="entry name" value="DUF7738"/>
    <property type="match status" value="1"/>
</dbReference>
<keyword evidence="3" id="KW-1185">Reference proteome</keyword>
<dbReference type="InterPro" id="IPR056640">
    <property type="entry name" value="DUF7738"/>
</dbReference>
<name>A0ABS0F7D1_9FLAO</name>
<protein>
    <recommendedName>
        <fullName evidence="1">DUF7738 domain-containing protein</fullName>
    </recommendedName>
</protein>
<evidence type="ECO:0000313" key="2">
    <source>
        <dbReference type="EMBL" id="MBF8455565.1"/>
    </source>
</evidence>
<sequence length="263" mass="30119">MKKENIDVTQAIIKVDLCGITYKGEKLEMGDSKEKWIKVLGKPSRKLPAFGEKNQGISVWDDLGVAIDNFQNENGTVAFLYIFFLNLDSPDANEQMLNHARDWESGEHIAARNMKGGKSLITEEQVKKFNRENALKKKEYIYPFKVYQGVVDLHGFPVKKGMKIKEINSYRGNNPSIEKFGYVDDDIDGVNDSGNTTKTFGGDYRAPGNECKEGRLQYYEVTYTATQNLEYLKIGYESKEEFEGRKQMQADYEQRIKKEKSAK</sequence>
<accession>A0ABS0F7D1</accession>